<dbReference type="OrthoDB" id="5407351at2759"/>
<feature type="compositionally biased region" description="Low complexity" evidence="1">
    <location>
        <begin position="100"/>
        <end position="118"/>
    </location>
</feature>
<comment type="caution">
    <text evidence="2">The sequence shown here is derived from an EMBL/GenBank/DDBJ whole genome shotgun (WGS) entry which is preliminary data.</text>
</comment>
<organism evidence="2 3">
    <name type="scientific">Pseudocercospora eumusae</name>
    <dbReference type="NCBI Taxonomy" id="321146"/>
    <lineage>
        <taxon>Eukaryota</taxon>
        <taxon>Fungi</taxon>
        <taxon>Dikarya</taxon>
        <taxon>Ascomycota</taxon>
        <taxon>Pezizomycotina</taxon>
        <taxon>Dothideomycetes</taxon>
        <taxon>Dothideomycetidae</taxon>
        <taxon>Mycosphaerellales</taxon>
        <taxon>Mycosphaerellaceae</taxon>
        <taxon>Pseudocercospora</taxon>
    </lineage>
</organism>
<dbReference type="EMBL" id="LFZN01000592">
    <property type="protein sequence ID" value="KXS93447.1"/>
    <property type="molecule type" value="Genomic_DNA"/>
</dbReference>
<dbReference type="Proteomes" id="UP000070133">
    <property type="component" value="Unassembled WGS sequence"/>
</dbReference>
<dbReference type="Gene3D" id="6.10.280.230">
    <property type="match status" value="1"/>
</dbReference>
<evidence type="ECO:0000313" key="2">
    <source>
        <dbReference type="EMBL" id="KXS93447.1"/>
    </source>
</evidence>
<keyword evidence="3" id="KW-1185">Reference proteome</keyword>
<feature type="compositionally biased region" description="Low complexity" evidence="1">
    <location>
        <begin position="347"/>
        <end position="358"/>
    </location>
</feature>
<protein>
    <recommendedName>
        <fullName evidence="4">Peroxin 20</fullName>
    </recommendedName>
</protein>
<dbReference type="STRING" id="321146.A0A139GTE7"/>
<sequence length="446" mass="49700">MADAVCGPSNALQQFKQHTDVDHTLQQDRLASRQHPAQNFRSPNPYAGALDPDFEAFQAGHSFPLQDNPLQLQTPVGFGNPAQAHAPSWAADFQRMHISQPQQQQQQQQQHQHQHFQPAPSSADWAQDFRAHIAQAAPRAQNSLPSPQAFQQRARYGLNGFQSQFPQSFQPSYAPAVQSKGKESVTEQFDDAAFAAAFDQARHDMMAETVEAEAQDVAQEQEPTAQELIDEVNAEKFEALVEQAATEMLREPGHDLDMEEYTPLRMAHNGTDIEHEPLQTFQQEEQQEQKQAHDDDALAATAEELLEKVKHNQSDKFRNSQFLGLMRKLRDREVRVEGDKMVETERSSSTTAASSTATIPSERVYSGKPQPASLPLDTRPPDYGIPHGEQDHDMGRIDPRDGQEVVDLLNERAPITDDIAPNHSVAEMLYGPHGSLSKQTAPFGGV</sequence>
<feature type="region of interest" description="Disordered" evidence="1">
    <location>
        <begin position="338"/>
        <end position="379"/>
    </location>
</feature>
<gene>
    <name evidence="2" type="ORF">AC578_2998</name>
</gene>
<feature type="region of interest" description="Disordered" evidence="1">
    <location>
        <begin position="28"/>
        <end position="52"/>
    </location>
</feature>
<evidence type="ECO:0000256" key="1">
    <source>
        <dbReference type="SAM" id="MobiDB-lite"/>
    </source>
</evidence>
<reference evidence="2 3" key="1">
    <citation type="submission" date="2015-07" db="EMBL/GenBank/DDBJ databases">
        <title>Comparative genomics of the Sigatoka disease complex on banana suggests a link between parallel evolutionary changes in Pseudocercospora fijiensis and Pseudocercospora eumusae and increased virulence on the banana host.</title>
        <authorList>
            <person name="Chang T.-C."/>
            <person name="Salvucci A."/>
            <person name="Crous P.W."/>
            <person name="Stergiopoulos I."/>
        </authorList>
    </citation>
    <scope>NUCLEOTIDE SEQUENCE [LARGE SCALE GENOMIC DNA]</scope>
    <source>
        <strain evidence="2 3">CBS 114824</strain>
    </source>
</reference>
<evidence type="ECO:0008006" key="4">
    <source>
        <dbReference type="Google" id="ProtNLM"/>
    </source>
</evidence>
<evidence type="ECO:0000313" key="3">
    <source>
        <dbReference type="Proteomes" id="UP000070133"/>
    </source>
</evidence>
<dbReference type="AlphaFoldDB" id="A0A139GTE7"/>
<feature type="region of interest" description="Disordered" evidence="1">
    <location>
        <begin position="65"/>
        <end position="123"/>
    </location>
</feature>
<name>A0A139GTE7_9PEZI</name>
<accession>A0A139GTE7</accession>
<proteinExistence type="predicted"/>